<accession>A0A077EG11</accession>
<evidence type="ECO:0000313" key="7">
    <source>
        <dbReference type="Proteomes" id="UP000028933"/>
    </source>
</evidence>
<dbReference type="STRING" id="1338011.BD94_2801"/>
<dbReference type="KEGG" id="eao:BD94_2801"/>
<dbReference type="GO" id="GO:0003700">
    <property type="term" value="F:DNA-binding transcription factor activity"/>
    <property type="evidence" value="ECO:0007669"/>
    <property type="project" value="TreeGrafter"/>
</dbReference>
<evidence type="ECO:0000259" key="4">
    <source>
        <dbReference type="PROSITE" id="PS50042"/>
    </source>
</evidence>
<feature type="domain" description="Cyclic nucleotide-binding" evidence="4">
    <location>
        <begin position="15"/>
        <end position="75"/>
    </location>
</feature>
<organism evidence="6 7">
    <name type="scientific">Elizabethkingia anophelis NUHP1</name>
    <dbReference type="NCBI Taxonomy" id="1338011"/>
    <lineage>
        <taxon>Bacteria</taxon>
        <taxon>Pseudomonadati</taxon>
        <taxon>Bacteroidota</taxon>
        <taxon>Flavobacteriia</taxon>
        <taxon>Flavobacteriales</taxon>
        <taxon>Weeksellaceae</taxon>
        <taxon>Elizabethkingia</taxon>
    </lineage>
</organism>
<dbReference type="InterPro" id="IPR014710">
    <property type="entry name" value="RmlC-like_jellyroll"/>
</dbReference>
<dbReference type="InterPro" id="IPR018490">
    <property type="entry name" value="cNMP-bd_dom_sf"/>
</dbReference>
<dbReference type="PANTHER" id="PTHR24567:SF26">
    <property type="entry name" value="REGULATORY PROTEIN YEIL"/>
    <property type="match status" value="1"/>
</dbReference>
<sequence>MENLRKITAFKYTPEIVEKLHQNSIKKVYKSGTIILRENAYANAIPIVTKGLLKVIRKEEEDREILLYYIKKGETCVLPFWGSLYNVTSKVKVEVEEDAEIFFLPIQKAKLFIREYPQWMDYLLLLFVNRYEDLLNVIDIAFKRTDERLLSFLRNRAEITQSRSIIITHEQLAKELLTARVVVSRLLKQLEEKGLVQLSRNKITLSDQTDLLRY</sequence>
<dbReference type="InterPro" id="IPR036390">
    <property type="entry name" value="WH_DNA-bd_sf"/>
</dbReference>
<dbReference type="eggNOG" id="COG0664">
    <property type="taxonomic scope" value="Bacteria"/>
</dbReference>
<dbReference type="SUPFAM" id="SSF51206">
    <property type="entry name" value="cAMP-binding domain-like"/>
    <property type="match status" value="1"/>
</dbReference>
<dbReference type="EMBL" id="CP007547">
    <property type="protein sequence ID" value="AIL46576.1"/>
    <property type="molecule type" value="Genomic_DNA"/>
</dbReference>
<dbReference type="GO" id="GO:0003677">
    <property type="term" value="F:DNA binding"/>
    <property type="evidence" value="ECO:0007669"/>
    <property type="project" value="UniProtKB-KW"/>
</dbReference>
<dbReference type="PANTHER" id="PTHR24567">
    <property type="entry name" value="CRP FAMILY TRANSCRIPTIONAL REGULATORY PROTEIN"/>
    <property type="match status" value="1"/>
</dbReference>
<dbReference type="PROSITE" id="PS50042">
    <property type="entry name" value="CNMP_BINDING_3"/>
    <property type="match status" value="1"/>
</dbReference>
<dbReference type="InterPro" id="IPR036388">
    <property type="entry name" value="WH-like_DNA-bd_sf"/>
</dbReference>
<dbReference type="InterPro" id="IPR000595">
    <property type="entry name" value="cNMP-bd_dom"/>
</dbReference>
<keyword evidence="3" id="KW-0804">Transcription</keyword>
<keyword evidence="2" id="KW-0238">DNA-binding</keyword>
<dbReference type="Pfam" id="PF13545">
    <property type="entry name" value="HTH_Crp_2"/>
    <property type="match status" value="1"/>
</dbReference>
<evidence type="ECO:0000256" key="3">
    <source>
        <dbReference type="ARBA" id="ARBA00023163"/>
    </source>
</evidence>
<dbReference type="AlphaFoldDB" id="A0A077EG11"/>
<proteinExistence type="predicted"/>
<dbReference type="Pfam" id="PF00027">
    <property type="entry name" value="cNMP_binding"/>
    <property type="match status" value="1"/>
</dbReference>
<dbReference type="SUPFAM" id="SSF46785">
    <property type="entry name" value="Winged helix' DNA-binding domain"/>
    <property type="match status" value="1"/>
</dbReference>
<evidence type="ECO:0000256" key="1">
    <source>
        <dbReference type="ARBA" id="ARBA00023015"/>
    </source>
</evidence>
<name>A0A077EG11_9FLAO</name>
<dbReference type="InterPro" id="IPR012318">
    <property type="entry name" value="HTH_CRP"/>
</dbReference>
<evidence type="ECO:0000313" key="6">
    <source>
        <dbReference type="EMBL" id="AIL46576.1"/>
    </source>
</evidence>
<keyword evidence="1" id="KW-0805">Transcription regulation</keyword>
<dbReference type="GO" id="GO:0005829">
    <property type="term" value="C:cytosol"/>
    <property type="evidence" value="ECO:0007669"/>
    <property type="project" value="TreeGrafter"/>
</dbReference>
<dbReference type="RefSeq" id="WP_024565849.1">
    <property type="nucleotide sequence ID" value="NZ_CP007547.1"/>
</dbReference>
<feature type="domain" description="HTH crp-type" evidence="5">
    <location>
        <begin position="143"/>
        <end position="209"/>
    </location>
</feature>
<evidence type="ECO:0000259" key="5">
    <source>
        <dbReference type="PROSITE" id="PS51063"/>
    </source>
</evidence>
<dbReference type="SMART" id="SM00419">
    <property type="entry name" value="HTH_CRP"/>
    <property type="match status" value="1"/>
</dbReference>
<dbReference type="PROSITE" id="PS51063">
    <property type="entry name" value="HTH_CRP_2"/>
    <property type="match status" value="1"/>
</dbReference>
<protein>
    <submittedName>
        <fullName evidence="6">Transcriptional regulator, Crp/Fnr family</fullName>
    </submittedName>
</protein>
<reference evidence="6" key="2">
    <citation type="journal article" date="2015" name="Genome Biol. Evol.">
        <title>Complete Genome Sequence and Transcriptomic Analysis of the Novel Pathogen Elizabethkingia anophelis in Response to Oxidative Stress.</title>
        <authorList>
            <person name="Li Y."/>
            <person name="Liu Y."/>
            <person name="Chew S.C."/>
            <person name="Tay M."/>
            <person name="Salido M.M."/>
            <person name="Teo J."/>
            <person name="Lauro F.M."/>
            <person name="Givskov M."/>
            <person name="Yang L."/>
        </authorList>
    </citation>
    <scope>NUCLEOTIDE SEQUENCE</scope>
    <source>
        <strain evidence="6">NUHP1</strain>
    </source>
</reference>
<dbReference type="HOGENOM" id="CLU_075053_7_0_10"/>
<dbReference type="Gene3D" id="1.10.10.10">
    <property type="entry name" value="Winged helix-like DNA-binding domain superfamily/Winged helix DNA-binding domain"/>
    <property type="match status" value="1"/>
</dbReference>
<dbReference type="InterPro" id="IPR050397">
    <property type="entry name" value="Env_Response_Regulators"/>
</dbReference>
<gene>
    <name evidence="6" type="ORF">BD94_2801</name>
</gene>
<dbReference type="CDD" id="cd00038">
    <property type="entry name" value="CAP_ED"/>
    <property type="match status" value="1"/>
</dbReference>
<dbReference type="Proteomes" id="UP000028933">
    <property type="component" value="Chromosome"/>
</dbReference>
<dbReference type="Gene3D" id="2.60.120.10">
    <property type="entry name" value="Jelly Rolls"/>
    <property type="match status" value="1"/>
</dbReference>
<evidence type="ECO:0000256" key="2">
    <source>
        <dbReference type="ARBA" id="ARBA00023125"/>
    </source>
</evidence>
<reference evidence="6" key="1">
    <citation type="journal article" date="2013" name="Lancet">
        <title>First case of E anophelis outbreak in an intensive-care unit.</title>
        <authorList>
            <person name="Teo J."/>
            <person name="Tan S.Y."/>
            <person name="Tay M."/>
            <person name="Ding Y."/>
            <person name="Kjelleberg S."/>
            <person name="Givskov M."/>
            <person name="Lin R.T."/>
            <person name="Yang L."/>
        </authorList>
    </citation>
    <scope>NUCLEOTIDE SEQUENCE [LARGE SCALE GENOMIC DNA]</scope>
    <source>
        <strain evidence="6">NUHP1</strain>
    </source>
</reference>